<name>H8G8B8_9PSEU</name>
<evidence type="ECO:0008006" key="3">
    <source>
        <dbReference type="Google" id="ProtNLM"/>
    </source>
</evidence>
<gene>
    <name evidence="1" type="ORF">SacazDRAFT_03572</name>
</gene>
<protein>
    <recommendedName>
        <fullName evidence="3">DUF559 domain-containing protein</fullName>
    </recommendedName>
</protein>
<reference evidence="1 2" key="1">
    <citation type="journal article" date="2012" name="Stand. Genomic Sci.">
        <title>Genome sequence of the soil bacterium Saccharomonospora azurea type strain (NA-128(T)).</title>
        <authorList>
            <person name="Klenk H.P."/>
            <person name="Held B."/>
            <person name="Lucas S."/>
            <person name="Lapidus A."/>
            <person name="Copeland A."/>
            <person name="Hammon N."/>
            <person name="Pitluck S."/>
            <person name="Goodwin L.A."/>
            <person name="Han C."/>
            <person name="Tapia R."/>
            <person name="Brambilla E.M."/>
            <person name="Potter G."/>
            <person name="Land M."/>
            <person name="Ivanova N."/>
            <person name="Rohde M."/>
            <person name="Goker M."/>
            <person name="Detter J.C."/>
            <person name="Kyrpides N.C."/>
            <person name="Woyke T."/>
        </authorList>
    </citation>
    <scope>NUCLEOTIDE SEQUENCE [LARGE SCALE GENOMIC DNA]</scope>
    <source>
        <strain evidence="1 2">NA-128</strain>
    </source>
</reference>
<dbReference type="EMBL" id="CM001466">
    <property type="protein sequence ID" value="EHY90440.1"/>
    <property type="molecule type" value="Genomic_DNA"/>
</dbReference>
<organism evidence="1 2">
    <name type="scientific">Saccharomonospora azurea NA-128</name>
    <dbReference type="NCBI Taxonomy" id="882081"/>
    <lineage>
        <taxon>Bacteria</taxon>
        <taxon>Bacillati</taxon>
        <taxon>Actinomycetota</taxon>
        <taxon>Actinomycetes</taxon>
        <taxon>Pseudonocardiales</taxon>
        <taxon>Pseudonocardiaceae</taxon>
        <taxon>Saccharomonospora</taxon>
    </lineage>
</organism>
<dbReference type="RefSeq" id="WP_005443834.1">
    <property type="nucleotide sequence ID" value="NZ_CM001466.1"/>
</dbReference>
<evidence type="ECO:0000313" key="1">
    <source>
        <dbReference type="EMBL" id="EHY90440.1"/>
    </source>
</evidence>
<sequence>MTSVFSTASTSARPADPQALVLSVAQLRSLGVHPSTITKRCRPGGPWRRIATGVVLLGCGEPTRHQLLHAAIAYLGPEGVITGVDALRAHGVRLPAPRVVQTLVSAGRRLTPPAFLTVERTARLPAPVLIDGLPYAPPTRAVVDAARRETDPERIRRLLALTIEEGLCDLDELRAEVDEGSQRGSAAVRMHLRTLAHTDACDVRRSARELARRCPLPPPRWDTTVLTRDRRPLGTVDAWWDDVGLAWSVTPPTSTHRPRAQQERDRLALASAGVVLVRSPSSMVRHHGDLVIAELVRAFRYAARRPRPTVLSEARG</sequence>
<evidence type="ECO:0000313" key="2">
    <source>
        <dbReference type="Proteomes" id="UP000004705"/>
    </source>
</evidence>
<dbReference type="OrthoDB" id="4870610at2"/>
<dbReference type="AlphaFoldDB" id="H8G8B8"/>
<dbReference type="HOGENOM" id="CLU_070742_0_0_11"/>
<dbReference type="Proteomes" id="UP000004705">
    <property type="component" value="Chromosome"/>
</dbReference>
<accession>H8G8B8</accession>
<keyword evidence="2" id="KW-1185">Reference proteome</keyword>
<proteinExistence type="predicted"/>